<keyword evidence="3" id="KW-1185">Reference proteome</keyword>
<dbReference type="Proteomes" id="UP000593561">
    <property type="component" value="Unassembled WGS sequence"/>
</dbReference>
<protein>
    <submittedName>
        <fullName evidence="2">Uncharacterized protein</fullName>
    </submittedName>
</protein>
<evidence type="ECO:0000313" key="3">
    <source>
        <dbReference type="Proteomes" id="UP000593561"/>
    </source>
</evidence>
<sequence length="93" mass="10305">MHSFRKAQQPGPVTRLLNCTDEGKKNYKGMDAPTLEVPSMRRHPKTVGFKQLCREPLVVGGPGKDMLVSEGLWRKLGRVSLEVSLELGVSTTK</sequence>
<dbReference type="EMBL" id="JABFAC010000001">
    <property type="protein sequence ID" value="MBA0605918.1"/>
    <property type="molecule type" value="Genomic_DNA"/>
</dbReference>
<feature type="region of interest" description="Disordered" evidence="1">
    <location>
        <begin position="1"/>
        <end position="32"/>
    </location>
</feature>
<evidence type="ECO:0000256" key="1">
    <source>
        <dbReference type="SAM" id="MobiDB-lite"/>
    </source>
</evidence>
<dbReference type="PANTHER" id="PTHR31485">
    <property type="entry name" value="PEPTIDYL SERINE ALPHA-GALACTOSYLTRANSFERASE"/>
    <property type="match status" value="1"/>
</dbReference>
<gene>
    <name evidence="2" type="ORF">Godav_018448</name>
</gene>
<accession>A0A7J8QWJ4</accession>
<dbReference type="AlphaFoldDB" id="A0A7J8QWJ4"/>
<dbReference type="GO" id="GO:0016757">
    <property type="term" value="F:glycosyltransferase activity"/>
    <property type="evidence" value="ECO:0007669"/>
    <property type="project" value="InterPro"/>
</dbReference>
<proteinExistence type="predicted"/>
<comment type="caution">
    <text evidence="2">The sequence shown here is derived from an EMBL/GenBank/DDBJ whole genome shotgun (WGS) entry which is preliminary data.</text>
</comment>
<name>A0A7J8QWJ4_GOSDV</name>
<organism evidence="2 3">
    <name type="scientific">Gossypium davidsonii</name>
    <name type="common">Davidson's cotton</name>
    <name type="synonym">Gossypium klotzschianum subsp. davidsonii</name>
    <dbReference type="NCBI Taxonomy" id="34287"/>
    <lineage>
        <taxon>Eukaryota</taxon>
        <taxon>Viridiplantae</taxon>
        <taxon>Streptophyta</taxon>
        <taxon>Embryophyta</taxon>
        <taxon>Tracheophyta</taxon>
        <taxon>Spermatophyta</taxon>
        <taxon>Magnoliopsida</taxon>
        <taxon>eudicotyledons</taxon>
        <taxon>Gunneridae</taxon>
        <taxon>Pentapetalae</taxon>
        <taxon>rosids</taxon>
        <taxon>malvids</taxon>
        <taxon>Malvales</taxon>
        <taxon>Malvaceae</taxon>
        <taxon>Malvoideae</taxon>
        <taxon>Gossypium</taxon>
    </lineage>
</organism>
<dbReference type="PANTHER" id="PTHR31485:SF7">
    <property type="entry name" value="PEPTIDYL SERINE ALPHA-GALACTOSYLTRANSFERASE"/>
    <property type="match status" value="1"/>
</dbReference>
<reference evidence="2 3" key="1">
    <citation type="journal article" date="2019" name="Genome Biol. Evol.">
        <title>Insights into the evolution of the New World diploid cottons (Gossypium, subgenus Houzingenia) based on genome sequencing.</title>
        <authorList>
            <person name="Grover C.E."/>
            <person name="Arick M.A. 2nd"/>
            <person name="Thrash A."/>
            <person name="Conover J.L."/>
            <person name="Sanders W.S."/>
            <person name="Peterson D.G."/>
            <person name="Frelichowski J.E."/>
            <person name="Scheffler J.A."/>
            <person name="Scheffler B.E."/>
            <person name="Wendel J.F."/>
        </authorList>
    </citation>
    <scope>NUCLEOTIDE SEQUENCE [LARGE SCALE GENOMIC DNA]</scope>
    <source>
        <strain evidence="2">27</strain>
        <tissue evidence="2">Leaf</tissue>
    </source>
</reference>
<evidence type="ECO:0000313" key="2">
    <source>
        <dbReference type="EMBL" id="MBA0605918.1"/>
    </source>
</evidence>
<dbReference type="InterPro" id="IPR044845">
    <property type="entry name" value="HPAT/SRGT1-like"/>
</dbReference>